<feature type="domain" description="HTH lysR-type" evidence="6">
    <location>
        <begin position="28"/>
        <end position="85"/>
    </location>
</feature>
<protein>
    <submittedName>
        <fullName evidence="7">Transcriptional regulator, LysR-family</fullName>
    </submittedName>
</protein>
<dbReference type="InterPro" id="IPR050950">
    <property type="entry name" value="HTH-type_LysR_regulators"/>
</dbReference>
<organism evidence="7 8">
    <name type="scientific">Bordetella petrii (strain ATCC BAA-461 / DSM 12804 / CCUG 43448 / CIP 107267 / Se-1111R)</name>
    <dbReference type="NCBI Taxonomy" id="340100"/>
    <lineage>
        <taxon>Bacteria</taxon>
        <taxon>Pseudomonadati</taxon>
        <taxon>Pseudomonadota</taxon>
        <taxon>Betaproteobacteria</taxon>
        <taxon>Burkholderiales</taxon>
        <taxon>Alcaligenaceae</taxon>
        <taxon>Bordetella</taxon>
    </lineage>
</organism>
<dbReference type="Gene3D" id="1.10.10.10">
    <property type="entry name" value="Winged helix-like DNA-binding domain superfamily/Winged helix DNA-binding domain"/>
    <property type="match status" value="1"/>
</dbReference>
<keyword evidence="2" id="KW-0805">Transcription regulation</keyword>
<evidence type="ECO:0000313" key="7">
    <source>
        <dbReference type="EMBL" id="CAP40362.1"/>
    </source>
</evidence>
<dbReference type="eggNOG" id="COG0583">
    <property type="taxonomic scope" value="Bacteria"/>
</dbReference>
<dbReference type="Pfam" id="PF03466">
    <property type="entry name" value="LysR_substrate"/>
    <property type="match status" value="1"/>
</dbReference>
<dbReference type="STRING" id="94624.Bpet0031"/>
<evidence type="ECO:0000256" key="5">
    <source>
        <dbReference type="SAM" id="MobiDB-lite"/>
    </source>
</evidence>
<sequence length="333" mass="35723">MAGPPRGGPGRLFRPARNPAHTEESMSYELKDLRLFKAILQAGNLSAGAAMMHMTAPSASYRLKNLEYAAGSPLFVRSARGMSLTPAGEALARHVDIVLDDLQAMQTEVSAYARNLKGSVRLLANSSSLNGFIIPSLARFLISNAHIDVNLKEQDSLSIAGKIQRGEADIGICAGKVDDADLRCELYAIDRLVCAAPADHALAQRASVAYAEVLAHGQVCMDRASSNFHFVQTQAERLGKSVSVRVHAHDFSSVLYLVSAGVGVAVVPASVAEPLAREGAIMAIALQDGWALRDLHLVTRQDAEPSGLVRQFAEVLLHDPQVVAARTGKNWRE</sequence>
<evidence type="ECO:0000259" key="6">
    <source>
        <dbReference type="PROSITE" id="PS50931"/>
    </source>
</evidence>
<dbReference type="PANTHER" id="PTHR30419:SF2">
    <property type="entry name" value="LYSR FAMILY TRANSCRIPTIONAL REGULATOR"/>
    <property type="match status" value="1"/>
</dbReference>
<dbReference type="SUPFAM" id="SSF53850">
    <property type="entry name" value="Periplasmic binding protein-like II"/>
    <property type="match status" value="1"/>
</dbReference>
<dbReference type="AlphaFoldDB" id="A9HVL2"/>
<dbReference type="PROSITE" id="PS50931">
    <property type="entry name" value="HTH_LYSR"/>
    <property type="match status" value="1"/>
</dbReference>
<evidence type="ECO:0000256" key="4">
    <source>
        <dbReference type="ARBA" id="ARBA00023163"/>
    </source>
</evidence>
<keyword evidence="8" id="KW-1185">Reference proteome</keyword>
<feature type="region of interest" description="Disordered" evidence="5">
    <location>
        <begin position="1"/>
        <end position="24"/>
    </location>
</feature>
<evidence type="ECO:0000256" key="3">
    <source>
        <dbReference type="ARBA" id="ARBA00023125"/>
    </source>
</evidence>
<dbReference type="InterPro" id="IPR000847">
    <property type="entry name" value="LysR_HTH_N"/>
</dbReference>
<keyword evidence="4" id="KW-0804">Transcription</keyword>
<dbReference type="EMBL" id="AM902716">
    <property type="protein sequence ID" value="CAP40362.1"/>
    <property type="molecule type" value="Genomic_DNA"/>
</dbReference>
<comment type="similarity">
    <text evidence="1">Belongs to the LysR transcriptional regulatory family.</text>
</comment>
<dbReference type="SUPFAM" id="SSF46785">
    <property type="entry name" value="Winged helix' DNA-binding domain"/>
    <property type="match status" value="1"/>
</dbReference>
<gene>
    <name evidence="7" type="ordered locus">Bpet0031</name>
</gene>
<dbReference type="InterPro" id="IPR036388">
    <property type="entry name" value="WH-like_DNA-bd_sf"/>
</dbReference>
<name>A9HVL2_BORPD</name>
<dbReference type="Gene3D" id="3.40.190.290">
    <property type="match status" value="1"/>
</dbReference>
<evidence type="ECO:0000256" key="2">
    <source>
        <dbReference type="ARBA" id="ARBA00023015"/>
    </source>
</evidence>
<dbReference type="GO" id="GO:0003700">
    <property type="term" value="F:DNA-binding transcription factor activity"/>
    <property type="evidence" value="ECO:0007669"/>
    <property type="project" value="InterPro"/>
</dbReference>
<dbReference type="GO" id="GO:0003677">
    <property type="term" value="F:DNA binding"/>
    <property type="evidence" value="ECO:0007669"/>
    <property type="project" value="UniProtKB-KW"/>
</dbReference>
<proteinExistence type="inferred from homology"/>
<dbReference type="InterPro" id="IPR036390">
    <property type="entry name" value="WH_DNA-bd_sf"/>
</dbReference>
<dbReference type="InterPro" id="IPR005119">
    <property type="entry name" value="LysR_subst-bd"/>
</dbReference>
<dbReference type="Proteomes" id="UP000001225">
    <property type="component" value="Chromosome"/>
</dbReference>
<reference evidence="7 8" key="1">
    <citation type="journal article" date="2008" name="BMC Genomics">
        <title>The missing link: Bordetella petrii is endowed with both the metabolic versatility of environmental bacteria and virulence traits of pathogenic Bordetellae.</title>
        <authorList>
            <person name="Gross R."/>
            <person name="Guzman C.A."/>
            <person name="Sebaihia M."/>
            <person name="Martins Dos Santos V.A."/>
            <person name="Pieper D.H."/>
            <person name="Koebnik R."/>
            <person name="Lechner M."/>
            <person name="Bartels D."/>
            <person name="Buhrmester J."/>
            <person name="Choudhuri J.V."/>
            <person name="Ebensen T."/>
            <person name="Gaigalat L."/>
            <person name="Herrmann S."/>
            <person name="Khachane A.N."/>
            <person name="Larisch C."/>
            <person name="Link S."/>
            <person name="Linke B."/>
            <person name="Meyer F."/>
            <person name="Mormann S."/>
            <person name="Nakunst D."/>
            <person name="Rueckert C."/>
            <person name="Schneiker-Bekel S."/>
            <person name="Schulze K."/>
            <person name="Vorhoelter F.J."/>
            <person name="Yevsa T."/>
            <person name="Engle J.T."/>
            <person name="Goldman W.E."/>
            <person name="Puehler A."/>
            <person name="Goebel U.B."/>
            <person name="Goesmann A."/>
            <person name="Bloecker H."/>
            <person name="Kaiser O."/>
            <person name="Martinez-Arias R."/>
        </authorList>
    </citation>
    <scope>NUCLEOTIDE SEQUENCE [LARGE SCALE GENOMIC DNA]</scope>
    <source>
        <strain evidence="8">ATCC BAA-461 / DSM 12804 / CCUG 43448 / CIP 107267 / Se-1111R</strain>
    </source>
</reference>
<accession>A9HVL2</accession>
<evidence type="ECO:0000256" key="1">
    <source>
        <dbReference type="ARBA" id="ARBA00009437"/>
    </source>
</evidence>
<evidence type="ECO:0000313" key="8">
    <source>
        <dbReference type="Proteomes" id="UP000001225"/>
    </source>
</evidence>
<dbReference type="KEGG" id="bpt:Bpet0031"/>
<dbReference type="GO" id="GO:0005829">
    <property type="term" value="C:cytosol"/>
    <property type="evidence" value="ECO:0007669"/>
    <property type="project" value="TreeGrafter"/>
</dbReference>
<dbReference type="PANTHER" id="PTHR30419">
    <property type="entry name" value="HTH-TYPE TRANSCRIPTIONAL REGULATOR YBHD"/>
    <property type="match status" value="1"/>
</dbReference>
<dbReference type="Pfam" id="PF00126">
    <property type="entry name" value="HTH_1"/>
    <property type="match status" value="1"/>
</dbReference>
<keyword evidence="3" id="KW-0238">DNA-binding</keyword>